<reference evidence="2 3" key="1">
    <citation type="submission" date="2020-04" db="EMBL/GenBank/DDBJ databases">
        <title>Perkinsus olseni comparative genomics.</title>
        <authorList>
            <person name="Bogema D.R."/>
        </authorList>
    </citation>
    <scope>NUCLEOTIDE SEQUENCE [LARGE SCALE GENOMIC DNA]</scope>
    <source>
        <strain evidence="2">ATCC PRA-179</strain>
    </source>
</reference>
<dbReference type="Proteomes" id="UP000570595">
    <property type="component" value="Unassembled WGS sequence"/>
</dbReference>
<dbReference type="AlphaFoldDB" id="A0A7J6KNG6"/>
<feature type="region of interest" description="Disordered" evidence="1">
    <location>
        <begin position="329"/>
        <end position="352"/>
    </location>
</feature>
<comment type="caution">
    <text evidence="2">The sequence shown here is derived from an EMBL/GenBank/DDBJ whole genome shotgun (WGS) entry which is preliminary data.</text>
</comment>
<gene>
    <name evidence="2" type="ORF">FOZ61_002801</name>
</gene>
<evidence type="ECO:0000313" key="3">
    <source>
        <dbReference type="Proteomes" id="UP000570595"/>
    </source>
</evidence>
<accession>A0A7J6KNG6</accession>
<feature type="non-terminal residue" evidence="2">
    <location>
        <position position="473"/>
    </location>
</feature>
<organism evidence="2 3">
    <name type="scientific">Perkinsus olseni</name>
    <name type="common">Perkinsus atlanticus</name>
    <dbReference type="NCBI Taxonomy" id="32597"/>
    <lineage>
        <taxon>Eukaryota</taxon>
        <taxon>Sar</taxon>
        <taxon>Alveolata</taxon>
        <taxon>Perkinsozoa</taxon>
        <taxon>Perkinsea</taxon>
        <taxon>Perkinsida</taxon>
        <taxon>Perkinsidae</taxon>
        <taxon>Perkinsus</taxon>
    </lineage>
</organism>
<feature type="compositionally biased region" description="Polar residues" evidence="1">
    <location>
        <begin position="341"/>
        <end position="350"/>
    </location>
</feature>
<evidence type="ECO:0000256" key="1">
    <source>
        <dbReference type="SAM" id="MobiDB-lite"/>
    </source>
</evidence>
<protein>
    <submittedName>
        <fullName evidence="2">Uncharacterized protein</fullName>
    </submittedName>
</protein>
<dbReference type="PANTHER" id="PTHR47773">
    <property type="entry name" value="SI:DKEY-9I5.2-RELATED"/>
    <property type="match status" value="1"/>
</dbReference>
<dbReference type="EMBL" id="JABAHT010001802">
    <property type="protein sequence ID" value="KAF4648372.1"/>
    <property type="molecule type" value="Genomic_DNA"/>
</dbReference>
<name>A0A7J6KNG6_PEROL</name>
<evidence type="ECO:0000313" key="2">
    <source>
        <dbReference type="EMBL" id="KAF4648372.1"/>
    </source>
</evidence>
<dbReference type="PANTHER" id="PTHR47773:SF1">
    <property type="entry name" value="C2H2-TYPE DOMAIN-CONTAINING PROTEIN"/>
    <property type="match status" value="1"/>
</dbReference>
<feature type="non-terminal residue" evidence="2">
    <location>
        <position position="1"/>
    </location>
</feature>
<sequence length="473" mass="52850">VNESIVLKLDGFHFMRRFDLGITHVSHVYYKSFMSDLMFAIFAKHEGDWRDLTEAAYLHYSEKGLSRAEAVQRITRADVQKYCRRRVPPANELYMRVREVVERYEGKSYDDVPLYNSYMPAIWQQLQVHIRRGCLSDPDPTTDNSVPLYAVVGTEFFRQDPRCPLTVYRTCRSTSQLEAYHRVLKSNFQGASCGVELGHALICDCAYRFNCSRAAHAEAEGVAVSQGLAEDPLPGVVMDPFSVAVLNKRNNDTFGSDAFPLFARDYDASESGEEVFGLAYTRARFAEVKAMGDQEDGAWEDVFSEAIQESSGRIQRIDDELADRDIDSTVASSGDLPESSLEANTVSGGSSERARKRARLAFSGSVARPRNPSISKEMSDLVLKLLAIHGSDIDGIYRAYEVEYRNRKALDSTCGLFQTSRELIRKFVVGDAKHQAAAELDVLDPAGKVRMNALKQPVVRVPDGVFESSQAAP</sequence>
<dbReference type="OrthoDB" id="8931359at2759"/>
<proteinExistence type="predicted"/>